<evidence type="ECO:0000313" key="2">
    <source>
        <dbReference type="Proteomes" id="UP000814033"/>
    </source>
</evidence>
<reference evidence="1" key="1">
    <citation type="submission" date="2021-02" db="EMBL/GenBank/DDBJ databases">
        <authorList>
            <consortium name="DOE Joint Genome Institute"/>
            <person name="Ahrendt S."/>
            <person name="Looney B.P."/>
            <person name="Miyauchi S."/>
            <person name="Morin E."/>
            <person name="Drula E."/>
            <person name="Courty P.E."/>
            <person name="Chicoki N."/>
            <person name="Fauchery L."/>
            <person name="Kohler A."/>
            <person name="Kuo A."/>
            <person name="Labutti K."/>
            <person name="Pangilinan J."/>
            <person name="Lipzen A."/>
            <person name="Riley R."/>
            <person name="Andreopoulos W."/>
            <person name="He G."/>
            <person name="Johnson J."/>
            <person name="Barry K.W."/>
            <person name="Grigoriev I.V."/>
            <person name="Nagy L."/>
            <person name="Hibbett D."/>
            <person name="Henrissat B."/>
            <person name="Matheny P.B."/>
            <person name="Labbe J."/>
            <person name="Martin F."/>
        </authorList>
    </citation>
    <scope>NUCLEOTIDE SEQUENCE</scope>
    <source>
        <strain evidence="1">FP105234-sp</strain>
    </source>
</reference>
<organism evidence="1 2">
    <name type="scientific">Auriscalpium vulgare</name>
    <dbReference type="NCBI Taxonomy" id="40419"/>
    <lineage>
        <taxon>Eukaryota</taxon>
        <taxon>Fungi</taxon>
        <taxon>Dikarya</taxon>
        <taxon>Basidiomycota</taxon>
        <taxon>Agaricomycotina</taxon>
        <taxon>Agaricomycetes</taxon>
        <taxon>Russulales</taxon>
        <taxon>Auriscalpiaceae</taxon>
        <taxon>Auriscalpium</taxon>
    </lineage>
</organism>
<evidence type="ECO:0000313" key="1">
    <source>
        <dbReference type="EMBL" id="KAI0046035.1"/>
    </source>
</evidence>
<protein>
    <submittedName>
        <fullName evidence="1">Uncharacterized protein</fullName>
    </submittedName>
</protein>
<keyword evidence="2" id="KW-1185">Reference proteome</keyword>
<dbReference type="Proteomes" id="UP000814033">
    <property type="component" value="Unassembled WGS sequence"/>
</dbReference>
<proteinExistence type="predicted"/>
<accession>A0ACB8RR27</accession>
<reference evidence="1" key="2">
    <citation type="journal article" date="2022" name="New Phytol.">
        <title>Evolutionary transition to the ectomycorrhizal habit in the genomes of a hyperdiverse lineage of mushroom-forming fungi.</title>
        <authorList>
            <person name="Looney B."/>
            <person name="Miyauchi S."/>
            <person name="Morin E."/>
            <person name="Drula E."/>
            <person name="Courty P.E."/>
            <person name="Kohler A."/>
            <person name="Kuo A."/>
            <person name="LaButti K."/>
            <person name="Pangilinan J."/>
            <person name="Lipzen A."/>
            <person name="Riley R."/>
            <person name="Andreopoulos W."/>
            <person name="He G."/>
            <person name="Johnson J."/>
            <person name="Nolan M."/>
            <person name="Tritt A."/>
            <person name="Barry K.W."/>
            <person name="Grigoriev I.V."/>
            <person name="Nagy L.G."/>
            <person name="Hibbett D."/>
            <person name="Henrissat B."/>
            <person name="Matheny P.B."/>
            <person name="Labbe J."/>
            <person name="Martin F.M."/>
        </authorList>
    </citation>
    <scope>NUCLEOTIDE SEQUENCE</scope>
    <source>
        <strain evidence="1">FP105234-sp</strain>
    </source>
</reference>
<sequence length="320" mass="35377">MSSSENGLAVPHSLPRDATAPFNADHADIILRSADGVDFRAHKLLLSMASPFFQAMFSLPQPNPSSLVPSSDVKKDGLLVLLFSEDEHSVGMMLAYCYPRALCPEPVVNSVEEMKRALHLASKYEIPEMETAVVRRLQAEEDVPQPVRVYMVAWSLGCRKTVVAAARHTLRTPFIAGTDYEELDAVPATALARLVNYRAACVEVLRDCTTNLAWMQPDLDNIQAQCSNEACASDETTVRDLFWKTWWAEYFRDAYQILKDAPNERALTIPEAVASAVSKASQCSDCRVHGTVTAAISVSSLRLSQELGKRLSEVELKTPF</sequence>
<name>A0ACB8RR27_9AGAM</name>
<dbReference type="EMBL" id="MU275936">
    <property type="protein sequence ID" value="KAI0046035.1"/>
    <property type="molecule type" value="Genomic_DNA"/>
</dbReference>
<gene>
    <name evidence="1" type="ORF">FA95DRAFT_1607251</name>
</gene>
<comment type="caution">
    <text evidence="1">The sequence shown here is derived from an EMBL/GenBank/DDBJ whole genome shotgun (WGS) entry which is preliminary data.</text>
</comment>